<dbReference type="Proteomes" id="UP000015527">
    <property type="component" value="Unassembled WGS sequence"/>
</dbReference>
<sequence length="43" mass="4686">MMNGIAISAAIRNKARDAPLIASLARRWRSATGEQARHEQPIG</sequence>
<dbReference type="AlphaFoldDB" id="T0IJ55"/>
<dbReference type="RefSeq" id="WP_021235546.1">
    <property type="nucleotide sequence ID" value="NZ_ATHL01000127.1"/>
</dbReference>
<accession>T0IJ55</accession>
<dbReference type="PATRIC" id="fig|1096930.3.peg.3744"/>
<dbReference type="EMBL" id="ATHL01000127">
    <property type="protein sequence ID" value="EQB09689.1"/>
    <property type="molecule type" value="Genomic_DNA"/>
</dbReference>
<name>T0IJ55_9SPHN</name>
<evidence type="ECO:0000313" key="2">
    <source>
        <dbReference type="Proteomes" id="UP000015527"/>
    </source>
</evidence>
<proteinExistence type="predicted"/>
<evidence type="ECO:0000313" key="1">
    <source>
        <dbReference type="EMBL" id="EQB09689.1"/>
    </source>
</evidence>
<reference evidence="1 2" key="1">
    <citation type="journal article" date="2013" name="Genome Announc.">
        <title>Genome Sequence of Novosphingobium lindaniclasticum LE124T, Isolated from a Hexachlorocyclohexane Dumpsite.</title>
        <authorList>
            <person name="Saxena A."/>
            <person name="Nayyar N."/>
            <person name="Sangwan N."/>
            <person name="Kumari R."/>
            <person name="Khurana J.P."/>
            <person name="Lal R."/>
        </authorList>
    </citation>
    <scope>NUCLEOTIDE SEQUENCE [LARGE SCALE GENOMIC DNA]</scope>
    <source>
        <strain evidence="1 2">LE124</strain>
    </source>
</reference>
<comment type="caution">
    <text evidence="1">The sequence shown here is derived from an EMBL/GenBank/DDBJ whole genome shotgun (WGS) entry which is preliminary data.</text>
</comment>
<protein>
    <submittedName>
        <fullName evidence="1">Uncharacterized protein</fullName>
    </submittedName>
</protein>
<keyword evidence="2" id="KW-1185">Reference proteome</keyword>
<organism evidence="1 2">
    <name type="scientific">Novosphingobium lindaniclasticum LE124</name>
    <dbReference type="NCBI Taxonomy" id="1096930"/>
    <lineage>
        <taxon>Bacteria</taxon>
        <taxon>Pseudomonadati</taxon>
        <taxon>Pseudomonadota</taxon>
        <taxon>Alphaproteobacteria</taxon>
        <taxon>Sphingomonadales</taxon>
        <taxon>Sphingomonadaceae</taxon>
        <taxon>Novosphingobium</taxon>
    </lineage>
</organism>
<gene>
    <name evidence="1" type="ORF">L284_18985</name>
</gene>